<dbReference type="Gene3D" id="3.10.350.10">
    <property type="entry name" value="LysM domain"/>
    <property type="match status" value="5"/>
</dbReference>
<evidence type="ECO:0000256" key="1">
    <source>
        <dbReference type="ARBA" id="ARBA00022669"/>
    </source>
</evidence>
<sequence length="796" mass="84115">MVQLCRFLGLGALLSLRAVAAVTMIYDDSLTDNLPSACSAALLADVACDRLVRDLRPEFFYRPASLERMCTSGCAAALSSWTVSVRSACGENVSVPADFELPASPVVIPATLEHTFQFTCLRENNNFCGPVAALAAVFRDPGARPRRGPQSLAVAMFASQPGCACAPDLPISMVLSWASESLYQSMTSSCGITGKPVTTKTIDYSTSEPEPTEASCGGTRYAIQSGDDCYSISKAQGVGTAWLLADNNLAAYCADFATSGSLCITKNCDTVTVGVNQTCVTIADAAGITETQLKAWNLVINPVCSNINMMNGTTLCISPPGPQLPPPVTTNIPPLIPTTAAPAPTDAATGSNKRCGRWYDVEAGDYCNLVVLKFAISLDDFLFLNTGINTNCTNLYAGESYCVQPVGDIITYDGRPGYVSVTIDPSATFTGVPFTMLPNATMTSYSRPYTPVPLATGVRDDCVHYFKGDDYQFPSDQLGYWKSNCELAARNYNADNDNFVAWNALGTNVTDPTCSFVAGERYCRSWNLQATRTVTETDPATTTSGDGGPTPPAATHSGQPADCDTWHVVVSGDSCQSVADGAGISLDQFYDWNPAVSRDCSTNFWLDQAYCVGISGDVGGTGTTKPPTTASAAPTTSKPSPPGPTHTGQPSNCNKWDIVESGDTCGLLAERNGISLNQFLTWNRAVSSDCVTNFWLGQACCIGVSGSGTISTSSSTALTRTTTTSAVNPTPPAPTHEGQPSNCNKWDVVQSGDGCASMAQDNGISLNQFYDWNPAVSRDCVANFWLGQAYCVGVSS</sequence>
<evidence type="ECO:0000256" key="4">
    <source>
        <dbReference type="SAM" id="MobiDB-lite"/>
    </source>
</evidence>
<feature type="domain" description="LysM" evidence="6">
    <location>
        <begin position="219"/>
        <end position="264"/>
    </location>
</feature>
<feature type="domain" description="LysM" evidence="6">
    <location>
        <begin position="269"/>
        <end position="317"/>
    </location>
</feature>
<dbReference type="PANTHER" id="PTHR34997">
    <property type="entry name" value="AM15"/>
    <property type="match status" value="1"/>
</dbReference>
<feature type="domain" description="LysM" evidence="6">
    <location>
        <begin position="357"/>
        <end position="403"/>
    </location>
</feature>
<dbReference type="AlphaFoldDB" id="A0AAX4I9D1"/>
<dbReference type="PROSITE" id="PS51782">
    <property type="entry name" value="LYSM"/>
    <property type="match status" value="6"/>
</dbReference>
<dbReference type="GeneID" id="87941107"/>
<feature type="domain" description="LysM" evidence="6">
    <location>
        <begin position="745"/>
        <end position="792"/>
    </location>
</feature>
<comment type="similarity">
    <text evidence="3">Belongs to the secreted LysM effector family.</text>
</comment>
<feature type="domain" description="LysM" evidence="6">
    <location>
        <begin position="565"/>
        <end position="612"/>
    </location>
</feature>
<keyword evidence="2" id="KW-0843">Virulence</keyword>
<dbReference type="EMBL" id="CP137307">
    <property type="protein sequence ID" value="WQF79590.1"/>
    <property type="molecule type" value="Genomic_DNA"/>
</dbReference>
<dbReference type="Proteomes" id="UP001322277">
    <property type="component" value="Chromosome 3"/>
</dbReference>
<name>A0AAX4I9D1_9PEZI</name>
<feature type="region of interest" description="Disordered" evidence="4">
    <location>
        <begin position="622"/>
        <end position="654"/>
    </location>
</feature>
<evidence type="ECO:0000256" key="5">
    <source>
        <dbReference type="SAM" id="SignalP"/>
    </source>
</evidence>
<dbReference type="InterPro" id="IPR036779">
    <property type="entry name" value="LysM_dom_sf"/>
</dbReference>
<keyword evidence="8" id="KW-1185">Reference proteome</keyword>
<accession>A0AAX4I9D1</accession>
<evidence type="ECO:0000256" key="2">
    <source>
        <dbReference type="ARBA" id="ARBA00023026"/>
    </source>
</evidence>
<keyword evidence="1" id="KW-0147">Chitin-binding</keyword>
<gene>
    <name evidence="7" type="ORF">CDEST_04604</name>
</gene>
<feature type="compositionally biased region" description="Low complexity" evidence="4">
    <location>
        <begin position="623"/>
        <end position="638"/>
    </location>
</feature>
<dbReference type="InterPro" id="IPR052210">
    <property type="entry name" value="LysM1-like"/>
</dbReference>
<proteinExistence type="inferred from homology"/>
<feature type="chain" id="PRO_5043948947" evidence="5">
    <location>
        <begin position="22"/>
        <end position="796"/>
    </location>
</feature>
<dbReference type="SMART" id="SM00257">
    <property type="entry name" value="LysM"/>
    <property type="match status" value="5"/>
</dbReference>
<evidence type="ECO:0000313" key="7">
    <source>
        <dbReference type="EMBL" id="WQF79590.1"/>
    </source>
</evidence>
<protein>
    <submittedName>
        <fullName evidence="7">LysM domain-containing protein</fullName>
    </submittedName>
</protein>
<dbReference type="PANTHER" id="PTHR34997:SF1">
    <property type="entry name" value="PEPTIDOGLYCAN-BINDING LYSIN DOMAIN"/>
    <property type="match status" value="1"/>
</dbReference>
<keyword evidence="5" id="KW-0732">Signal</keyword>
<evidence type="ECO:0000259" key="6">
    <source>
        <dbReference type="PROSITE" id="PS51782"/>
    </source>
</evidence>
<feature type="domain" description="LysM" evidence="6">
    <location>
        <begin position="655"/>
        <end position="702"/>
    </location>
</feature>
<reference evidence="8" key="1">
    <citation type="journal article" date="2023" name="bioRxiv">
        <title>Complete genome of the Medicago anthracnose fungus, Colletotrichum destructivum, reveals a mini-chromosome-like region within a core chromosome.</title>
        <authorList>
            <person name="Lapalu N."/>
            <person name="Simon A."/>
            <person name="Lu A."/>
            <person name="Plaumann P.-L."/>
            <person name="Amselem J."/>
            <person name="Pigne S."/>
            <person name="Auger A."/>
            <person name="Koch C."/>
            <person name="Dallery J.-F."/>
            <person name="O'Connell R.J."/>
        </authorList>
    </citation>
    <scope>NUCLEOTIDE SEQUENCE [LARGE SCALE GENOMIC DNA]</scope>
    <source>
        <strain evidence="8">CBS 520.97</strain>
    </source>
</reference>
<feature type="signal peptide" evidence="5">
    <location>
        <begin position="1"/>
        <end position="21"/>
    </location>
</feature>
<evidence type="ECO:0000313" key="8">
    <source>
        <dbReference type="Proteomes" id="UP001322277"/>
    </source>
</evidence>
<feature type="region of interest" description="Disordered" evidence="4">
    <location>
        <begin position="534"/>
        <end position="560"/>
    </location>
</feature>
<dbReference type="SUPFAM" id="SSF54106">
    <property type="entry name" value="LysM domain"/>
    <property type="match status" value="3"/>
</dbReference>
<feature type="region of interest" description="Disordered" evidence="4">
    <location>
        <begin position="721"/>
        <end position="741"/>
    </location>
</feature>
<evidence type="ECO:0000256" key="3">
    <source>
        <dbReference type="ARBA" id="ARBA00044955"/>
    </source>
</evidence>
<dbReference type="InterPro" id="IPR018392">
    <property type="entry name" value="LysM"/>
</dbReference>
<dbReference type="CDD" id="cd00118">
    <property type="entry name" value="LysM"/>
    <property type="match status" value="5"/>
</dbReference>
<dbReference type="Pfam" id="PF01476">
    <property type="entry name" value="LysM"/>
    <property type="match status" value="5"/>
</dbReference>
<dbReference type="RefSeq" id="XP_062776814.1">
    <property type="nucleotide sequence ID" value="XM_062920763.1"/>
</dbReference>
<dbReference type="GO" id="GO:0008061">
    <property type="term" value="F:chitin binding"/>
    <property type="evidence" value="ECO:0007669"/>
    <property type="project" value="UniProtKB-KW"/>
</dbReference>
<dbReference type="KEGG" id="cdet:87941107"/>
<organism evidence="7 8">
    <name type="scientific">Colletotrichum destructivum</name>
    <dbReference type="NCBI Taxonomy" id="34406"/>
    <lineage>
        <taxon>Eukaryota</taxon>
        <taxon>Fungi</taxon>
        <taxon>Dikarya</taxon>
        <taxon>Ascomycota</taxon>
        <taxon>Pezizomycotina</taxon>
        <taxon>Sordariomycetes</taxon>
        <taxon>Hypocreomycetidae</taxon>
        <taxon>Glomerellales</taxon>
        <taxon>Glomerellaceae</taxon>
        <taxon>Colletotrichum</taxon>
        <taxon>Colletotrichum destructivum species complex</taxon>
    </lineage>
</organism>